<dbReference type="InterPro" id="IPR050563">
    <property type="entry name" value="4-hydroxybenzoyl-CoA_TE"/>
</dbReference>
<comment type="similarity">
    <text evidence="1">Belongs to the 4-hydroxybenzoyl-CoA thioesterase family.</text>
</comment>
<dbReference type="NCBIfam" id="TIGR00051">
    <property type="entry name" value="YbgC/FadM family acyl-CoA thioesterase"/>
    <property type="match status" value="1"/>
</dbReference>
<dbReference type="Proteomes" id="UP000245380">
    <property type="component" value="Unassembled WGS sequence"/>
</dbReference>
<evidence type="ECO:0000256" key="1">
    <source>
        <dbReference type="ARBA" id="ARBA00005953"/>
    </source>
</evidence>
<sequence length="130" mass="14832">MESRLDIVVRSTEIDVNGHVNNAKYLEYLEWGREDFYEQAKLPYDVLYRLGYVTVTANININYRKEAKQNDVLTVITRPGLLGNTSFTLEQTIILGAKDLLIADASVTIVTVDAATRKPVLVPEQLRKWF</sequence>
<dbReference type="AlphaFoldDB" id="A0A2U3DAW4"/>
<dbReference type="Pfam" id="PF13279">
    <property type="entry name" value="4HBT_2"/>
    <property type="match status" value="1"/>
</dbReference>
<organism evidence="3 4">
    <name type="scientific">Sulfoacidibacillus thermotolerans</name>
    <name type="common">Acidibacillus sulfuroxidans</name>
    <dbReference type="NCBI Taxonomy" id="1765684"/>
    <lineage>
        <taxon>Bacteria</taxon>
        <taxon>Bacillati</taxon>
        <taxon>Bacillota</taxon>
        <taxon>Bacilli</taxon>
        <taxon>Bacillales</taxon>
        <taxon>Alicyclobacillaceae</taxon>
        <taxon>Sulfoacidibacillus</taxon>
    </lineage>
</organism>
<dbReference type="SUPFAM" id="SSF54637">
    <property type="entry name" value="Thioesterase/thiol ester dehydrase-isomerase"/>
    <property type="match status" value="1"/>
</dbReference>
<dbReference type="CDD" id="cd00586">
    <property type="entry name" value="4HBT"/>
    <property type="match status" value="1"/>
</dbReference>
<proteinExistence type="inferred from homology"/>
<evidence type="ECO:0000313" key="3">
    <source>
        <dbReference type="EMBL" id="PWI58419.1"/>
    </source>
</evidence>
<dbReference type="PIRSF" id="PIRSF003230">
    <property type="entry name" value="YbgC"/>
    <property type="match status" value="1"/>
</dbReference>
<dbReference type="EMBL" id="MPDK01000004">
    <property type="protein sequence ID" value="PWI58419.1"/>
    <property type="molecule type" value="Genomic_DNA"/>
</dbReference>
<protein>
    <submittedName>
        <fullName evidence="3">Thioesterase</fullName>
    </submittedName>
</protein>
<comment type="caution">
    <text evidence="3">The sequence shown here is derived from an EMBL/GenBank/DDBJ whole genome shotgun (WGS) entry which is preliminary data.</text>
</comment>
<dbReference type="OrthoDB" id="9801517at2"/>
<name>A0A2U3DAW4_SULT2</name>
<dbReference type="GO" id="GO:0047617">
    <property type="term" value="F:fatty acyl-CoA hydrolase activity"/>
    <property type="evidence" value="ECO:0007669"/>
    <property type="project" value="TreeGrafter"/>
</dbReference>
<accession>A0A2U3DAW4</accession>
<evidence type="ECO:0000313" key="4">
    <source>
        <dbReference type="Proteomes" id="UP000245380"/>
    </source>
</evidence>
<keyword evidence="4" id="KW-1185">Reference proteome</keyword>
<dbReference type="Gene3D" id="3.10.129.10">
    <property type="entry name" value="Hotdog Thioesterase"/>
    <property type="match status" value="1"/>
</dbReference>
<dbReference type="PANTHER" id="PTHR31793:SF27">
    <property type="entry name" value="NOVEL THIOESTERASE SUPERFAMILY DOMAIN AND SAPOSIN A-TYPE DOMAIN CONTAINING PROTEIN (0610012H03RIK)"/>
    <property type="match status" value="1"/>
</dbReference>
<dbReference type="InterPro" id="IPR029069">
    <property type="entry name" value="HotDog_dom_sf"/>
</dbReference>
<evidence type="ECO:0000256" key="2">
    <source>
        <dbReference type="ARBA" id="ARBA00022801"/>
    </source>
</evidence>
<dbReference type="PANTHER" id="PTHR31793">
    <property type="entry name" value="4-HYDROXYBENZOYL-COA THIOESTERASE FAMILY MEMBER"/>
    <property type="match status" value="1"/>
</dbReference>
<gene>
    <name evidence="3" type="ORF">BM613_03580</name>
</gene>
<reference evidence="3 4" key="1">
    <citation type="submission" date="2016-11" db="EMBL/GenBank/DDBJ databases">
        <title>Comparative genomics of Acidibacillus ferroxidans species.</title>
        <authorList>
            <person name="Oliveira G."/>
            <person name="Nunes G."/>
            <person name="Oliveira R."/>
            <person name="Araujo F."/>
            <person name="Salim A."/>
            <person name="Scholte L."/>
            <person name="Morais D."/>
            <person name="Nancucheo I."/>
            <person name="Johnson D.B."/>
            <person name="Grail B."/>
            <person name="Bittencourt J."/>
            <person name="Valadares R."/>
        </authorList>
    </citation>
    <scope>NUCLEOTIDE SEQUENCE [LARGE SCALE GENOMIC DNA]</scope>
    <source>
        <strain evidence="3 4">Y002</strain>
    </source>
</reference>
<dbReference type="InterPro" id="IPR006684">
    <property type="entry name" value="YbgC/YbaW"/>
</dbReference>
<keyword evidence="2" id="KW-0378">Hydrolase</keyword>